<sequence>MDQAGQRPLTEVARLAPIERPRSLALRLAYWLSRRRFGRVISPLKVIYARKTELIPLTAYIDWMREKKLAVDPAVRMLVTTRVSQLNGCAFCHDLNLARAVQEQIGYARFLGLDRWPESEAFNERERAALALADEVTRNHDLSESTFQLCRQHSSDEEIVELIWSVAVENYFNMQARSLRIGSDGLFRRTAEAHGP</sequence>
<gene>
    <name evidence="2" type="ORF">ENP13_02675</name>
</gene>
<dbReference type="InterPro" id="IPR003779">
    <property type="entry name" value="CMD-like"/>
</dbReference>
<dbReference type="Pfam" id="PF02627">
    <property type="entry name" value="CMD"/>
    <property type="match status" value="1"/>
</dbReference>
<dbReference type="PANTHER" id="PTHR34846">
    <property type="entry name" value="4-CARBOXYMUCONOLACTONE DECARBOXYLASE FAMILY PROTEIN (AFU_ORTHOLOGUE AFUA_6G11590)"/>
    <property type="match status" value="1"/>
</dbReference>
<dbReference type="InterPro" id="IPR029032">
    <property type="entry name" value="AhpD-like"/>
</dbReference>
<dbReference type="SUPFAM" id="SSF69118">
    <property type="entry name" value="AhpD-like"/>
    <property type="match status" value="1"/>
</dbReference>
<name>A0A7C3A7D4_9BACT</name>
<comment type="caution">
    <text evidence="2">The sequence shown here is derived from an EMBL/GenBank/DDBJ whole genome shotgun (WGS) entry which is preliminary data.</text>
</comment>
<organism evidence="2">
    <name type="scientific">Thermorudis sp</name>
    <dbReference type="NCBI Taxonomy" id="1969470"/>
    <lineage>
        <taxon>Bacteria</taxon>
        <taxon>Pseudomonadati</taxon>
        <taxon>Thermomicrobiota</taxon>
        <taxon>Thermomicrobia</taxon>
        <taxon>Thermomicrobia incertae sedis</taxon>
        <taxon>Thermorudis</taxon>
    </lineage>
</organism>
<protein>
    <submittedName>
        <fullName evidence="2">Carboxymuconolactone decarboxylase family protein</fullName>
    </submittedName>
</protein>
<dbReference type="EMBL" id="DSID01000211">
    <property type="protein sequence ID" value="HEX70132.1"/>
    <property type="molecule type" value="Genomic_DNA"/>
</dbReference>
<evidence type="ECO:0000313" key="2">
    <source>
        <dbReference type="EMBL" id="HEX70132.1"/>
    </source>
</evidence>
<dbReference type="PANTHER" id="PTHR34846:SF10">
    <property type="entry name" value="CYTOPLASMIC PROTEIN"/>
    <property type="match status" value="1"/>
</dbReference>
<accession>A0A7C3A7D4</accession>
<feature type="domain" description="Carboxymuconolactone decarboxylase-like" evidence="1">
    <location>
        <begin position="70"/>
        <end position="135"/>
    </location>
</feature>
<reference evidence="2" key="1">
    <citation type="journal article" date="2020" name="mSystems">
        <title>Genome- and Community-Level Interaction Insights into Carbon Utilization and Element Cycling Functions of Hydrothermarchaeota in Hydrothermal Sediment.</title>
        <authorList>
            <person name="Zhou Z."/>
            <person name="Liu Y."/>
            <person name="Xu W."/>
            <person name="Pan J."/>
            <person name="Luo Z.H."/>
            <person name="Li M."/>
        </authorList>
    </citation>
    <scope>NUCLEOTIDE SEQUENCE [LARGE SCALE GENOMIC DNA]</scope>
    <source>
        <strain evidence="2">SpSt-192</strain>
    </source>
</reference>
<evidence type="ECO:0000259" key="1">
    <source>
        <dbReference type="Pfam" id="PF02627"/>
    </source>
</evidence>
<proteinExistence type="predicted"/>
<dbReference type="GO" id="GO:0051920">
    <property type="term" value="F:peroxiredoxin activity"/>
    <property type="evidence" value="ECO:0007669"/>
    <property type="project" value="InterPro"/>
</dbReference>
<dbReference type="Gene3D" id="1.20.1290.10">
    <property type="entry name" value="AhpD-like"/>
    <property type="match status" value="1"/>
</dbReference>
<dbReference type="AlphaFoldDB" id="A0A7C3A7D4"/>